<organism evidence="3">
    <name type="scientific">Guillardia theta</name>
    <name type="common">Cryptophyte</name>
    <name type="synonym">Cryptomonas phi</name>
    <dbReference type="NCBI Taxonomy" id="55529"/>
    <lineage>
        <taxon>Eukaryota</taxon>
        <taxon>Cryptophyceae</taxon>
        <taxon>Pyrenomonadales</taxon>
        <taxon>Geminigeraceae</taxon>
        <taxon>Guillardia</taxon>
    </lineage>
</organism>
<accession>A0A7S4KM48</accession>
<feature type="coiled-coil region" evidence="1">
    <location>
        <begin position="130"/>
        <end position="157"/>
    </location>
</feature>
<dbReference type="EMBL" id="HBKN01019075">
    <property type="protein sequence ID" value="CAE2299355.1"/>
    <property type="molecule type" value="Transcribed_RNA"/>
</dbReference>
<feature type="region of interest" description="Disordered" evidence="2">
    <location>
        <begin position="275"/>
        <end position="305"/>
    </location>
</feature>
<evidence type="ECO:0000256" key="1">
    <source>
        <dbReference type="SAM" id="Coils"/>
    </source>
</evidence>
<evidence type="ECO:0000256" key="2">
    <source>
        <dbReference type="SAM" id="MobiDB-lite"/>
    </source>
</evidence>
<evidence type="ECO:0000313" key="3">
    <source>
        <dbReference type="EMBL" id="CAE2299355.1"/>
    </source>
</evidence>
<reference evidence="3" key="1">
    <citation type="submission" date="2021-01" db="EMBL/GenBank/DDBJ databases">
        <authorList>
            <person name="Corre E."/>
            <person name="Pelletier E."/>
            <person name="Niang G."/>
            <person name="Scheremetjew M."/>
            <person name="Finn R."/>
            <person name="Kale V."/>
            <person name="Holt S."/>
            <person name="Cochrane G."/>
            <person name="Meng A."/>
            <person name="Brown T."/>
            <person name="Cohen L."/>
        </authorList>
    </citation>
    <scope>NUCLEOTIDE SEQUENCE</scope>
    <source>
        <strain evidence="3">CCMP 2712</strain>
    </source>
</reference>
<sequence length="564" mass="65830">MWFVEKMQQSSKPSKQNKKKWVAVQAASFVLSLFFEIKRRAEETTDGVGEESSTPDMQEEATDIVRELLLSVQEDKSLDEFLLMLAKTRAAAETEWMVLKERIRKGPFLDSLNRLWNTIDEFEFGYPHRIEVNKKHVQELKELVARYKNELRGSVESVNHTLRMVLHSVKMNGIAVSGNIALPSPEHLFQAELLIFDEAKAGKWSKTANEDVQNFKKYFNRALTRLHELVINADHEMSYRTRTNLKKRLENIEKENQSLTEEIVQYKQEIKATYESQGAALEPHESSHRKRMDEVSQERERQQQQLDQVLASKRLELESKRTRLDQMKETLAGKKADLRTMKKRSKETSKDLDEVIAAAYERDETLVKCLSIITSQESLEDIKASMPSKQNIKNEIFKSVELLDSEVSSREAELKDASQLMYEQKMCCLRVFNDVSHQPQEAVRQEIERQQQNKLDMDEIGKLIDDYMHHTDFYSLDSSKLNAFVHLHLPFAASEAWRDFLMARYDEIFNDMQGKELYVSHDDEVKVLIASLTDYGYSTEETAQMSYQDLQKLLQEEQRISRME</sequence>
<protein>
    <submittedName>
        <fullName evidence="3">Uncharacterized protein</fullName>
    </submittedName>
</protein>
<gene>
    <name evidence="3" type="ORF">GTHE00462_LOCUS15062</name>
</gene>
<feature type="compositionally biased region" description="Basic and acidic residues" evidence="2">
    <location>
        <begin position="282"/>
        <end position="302"/>
    </location>
</feature>
<keyword evidence="1" id="KW-0175">Coiled coil</keyword>
<proteinExistence type="predicted"/>
<dbReference type="AlphaFoldDB" id="A0A7S4KM48"/>
<name>A0A7S4KM48_GUITH</name>